<reference evidence="1" key="1">
    <citation type="submission" date="2020-05" db="EMBL/GenBank/DDBJ databases">
        <title>Evolutionary and genomic comparisons of hybrid uninucleate and nonhybrid Rhizoctonia fungi.</title>
        <authorList>
            <person name="Li C."/>
            <person name="Chen X."/>
        </authorList>
    </citation>
    <scope>NUCLEOTIDE SEQUENCE</scope>
    <source>
        <strain evidence="1">AG-1 IA</strain>
    </source>
</reference>
<dbReference type="AlphaFoldDB" id="A0A8H8SZ21"/>
<proteinExistence type="predicted"/>
<evidence type="ECO:0000313" key="1">
    <source>
        <dbReference type="EMBL" id="QRW23114.1"/>
    </source>
</evidence>
<accession>A0A8H8SZ21</accession>
<evidence type="ECO:0000313" key="2">
    <source>
        <dbReference type="Proteomes" id="UP000650533"/>
    </source>
</evidence>
<sequence length="430" mass="49495">MSKFSFARRPTIFAPEASQHISNASIIAARAALGRVAPVRIEFDSSGNKTEPLAVWMGKRSHAEVECMQLRKERKGPFFHEYIVFRLINDKGCFRIDRRQLPDETSPLGCTEDAGVEPYETIEDIGNLDESIYSPSECIAHAEFKEHIRMELIIDICREISQHYHASTYTVQRFNCYFYAQTIFLFTVCKEYDWYQRYGNHLTVPILPGLTAHHVMYIQGAGSIALKEEDLIRAQMPLKNIEKSRKIDLKILDKNLCSHLILPSDSTYTISDISNSNRYNSAWKMLFRLVRSQRKNSQAQQLKEASIGELQELISDMIHAHSVRIENFRVLLGCSAREVEQDIKRTMNDIWRNKWLIFSAAKWKRQTPPYRGPTIMESMAMKHKDDGGMCGDGMWYTSACAGTREHNTPMCTPPQRCFSLMNSVLKHTGY</sequence>
<dbReference type="EMBL" id="CP059666">
    <property type="protein sequence ID" value="QRW23114.1"/>
    <property type="molecule type" value="Genomic_DNA"/>
</dbReference>
<dbReference type="GeneID" id="67030429"/>
<dbReference type="Proteomes" id="UP000650533">
    <property type="component" value="Chromosome 9"/>
</dbReference>
<name>A0A8H8SZ21_9AGAM</name>
<organism evidence="1 2">
    <name type="scientific">Rhizoctonia solani</name>
    <dbReference type="NCBI Taxonomy" id="456999"/>
    <lineage>
        <taxon>Eukaryota</taxon>
        <taxon>Fungi</taxon>
        <taxon>Dikarya</taxon>
        <taxon>Basidiomycota</taxon>
        <taxon>Agaricomycotina</taxon>
        <taxon>Agaricomycetes</taxon>
        <taxon>Cantharellales</taxon>
        <taxon>Ceratobasidiaceae</taxon>
        <taxon>Rhizoctonia</taxon>
    </lineage>
</organism>
<dbReference type="KEGG" id="rsx:RhiXN_08150"/>
<dbReference type="RefSeq" id="XP_043183351.1">
    <property type="nucleotide sequence ID" value="XM_043327966.1"/>
</dbReference>
<gene>
    <name evidence="1" type="ORF">RhiXN_08150</name>
</gene>
<protein>
    <submittedName>
        <fullName evidence="1">Uncharacterized protein</fullName>
    </submittedName>
</protein>